<proteinExistence type="predicted"/>
<dbReference type="Proteomes" id="UP000229812">
    <property type="component" value="Segment"/>
</dbReference>
<keyword evidence="2" id="KW-1185">Reference proteome</keyword>
<sequence>MAHPLEVRTVRQHLAVRGVTLSILPNGSFSVAYRDTTALTSTLTGAHMAGLKLSPHKQDIRRRAMMAGMNDMIAKGA</sequence>
<evidence type="ECO:0000313" key="2">
    <source>
        <dbReference type="Proteomes" id="UP000229812"/>
    </source>
</evidence>
<protein>
    <submittedName>
        <fullName evidence="1">Uncharacterized protein</fullName>
    </submittedName>
</protein>
<gene>
    <name evidence="1" type="ORF">Lull_006</name>
</gene>
<organism evidence="1 2">
    <name type="scientific">Caulobacter phage Lullwater</name>
    <dbReference type="NCBI Taxonomy" id="2024607"/>
    <lineage>
        <taxon>Viruses</taxon>
        <taxon>Duplodnaviria</taxon>
        <taxon>Heunggongvirae</taxon>
        <taxon>Uroviricota</taxon>
        <taxon>Caudoviricetes</taxon>
        <taxon>Autographivirales</taxon>
        <taxon>Autonotataviridae</taxon>
        <taxon>Lullwatervirus</taxon>
        <taxon>Lullwatervirus lullwater</taxon>
    </lineage>
</organism>
<dbReference type="EMBL" id="MF621978">
    <property type="protein sequence ID" value="ATI16313.1"/>
    <property type="molecule type" value="Genomic_DNA"/>
</dbReference>
<reference evidence="2" key="1">
    <citation type="submission" date="2017-08" db="EMBL/GenBank/DDBJ databases">
        <title>A subgroup of T7-like phages that infect Caulobacter.</title>
        <authorList>
            <person name="Nguyen D."/>
            <person name="Ely B."/>
        </authorList>
    </citation>
    <scope>NUCLEOTIDE SEQUENCE [LARGE SCALE GENOMIC DNA]</scope>
</reference>
<evidence type="ECO:0000313" key="1">
    <source>
        <dbReference type="EMBL" id="ATI16313.1"/>
    </source>
</evidence>
<name>A0A291LB03_9CAUD</name>
<accession>A0A291LB03</accession>